<sequence>MGCASSADASRHRKAGNPPPQHQAPRSAGNPLQGFVDSALCRPTQAAAAAVMSAPALPRRPEPARRPRRGTPKHRPQLGPAWHRHMCEQMDAALARVSQSSTPPHTTTSNTSSS</sequence>
<evidence type="ECO:0000313" key="2">
    <source>
        <dbReference type="EMBL" id="CAD9139526.1"/>
    </source>
</evidence>
<reference evidence="2" key="1">
    <citation type="submission" date="2021-01" db="EMBL/GenBank/DDBJ databases">
        <authorList>
            <person name="Corre E."/>
            <person name="Pelletier E."/>
            <person name="Niang G."/>
            <person name="Scheremetjew M."/>
            <person name="Finn R."/>
            <person name="Kale V."/>
            <person name="Holt S."/>
            <person name="Cochrane G."/>
            <person name="Meng A."/>
            <person name="Brown T."/>
            <person name="Cohen L."/>
        </authorList>
    </citation>
    <scope>NUCLEOTIDE SEQUENCE</scope>
    <source>
        <strain evidence="2">CCAP 1951/1</strain>
    </source>
</reference>
<feature type="compositionally biased region" description="Low complexity" evidence="1">
    <location>
        <begin position="46"/>
        <end position="57"/>
    </location>
</feature>
<feature type="region of interest" description="Disordered" evidence="1">
    <location>
        <begin position="1"/>
        <end position="114"/>
    </location>
</feature>
<gene>
    <name evidence="2" type="ORF">NDES1114_LOCUS26895</name>
</gene>
<protein>
    <submittedName>
        <fullName evidence="2">Uncharacterized protein</fullName>
    </submittedName>
</protein>
<evidence type="ECO:0000256" key="1">
    <source>
        <dbReference type="SAM" id="MobiDB-lite"/>
    </source>
</evidence>
<name>A0A7S1QIE3_NEODS</name>
<feature type="compositionally biased region" description="Basic residues" evidence="1">
    <location>
        <begin position="66"/>
        <end position="76"/>
    </location>
</feature>
<dbReference type="EMBL" id="HBGF01040185">
    <property type="protein sequence ID" value="CAD9139526.1"/>
    <property type="molecule type" value="Transcribed_RNA"/>
</dbReference>
<dbReference type="AlphaFoldDB" id="A0A7S1QIE3"/>
<feature type="compositionally biased region" description="Low complexity" evidence="1">
    <location>
        <begin position="98"/>
        <end position="114"/>
    </location>
</feature>
<proteinExistence type="predicted"/>
<organism evidence="2">
    <name type="scientific">Neobodo designis</name>
    <name type="common">Flagellated protozoan</name>
    <name type="synonym">Bodo designis</name>
    <dbReference type="NCBI Taxonomy" id="312471"/>
    <lineage>
        <taxon>Eukaryota</taxon>
        <taxon>Discoba</taxon>
        <taxon>Euglenozoa</taxon>
        <taxon>Kinetoplastea</taxon>
        <taxon>Metakinetoplastina</taxon>
        <taxon>Neobodonida</taxon>
        <taxon>Neobodo</taxon>
    </lineage>
</organism>
<accession>A0A7S1QIE3</accession>